<gene>
    <name evidence="1" type="ORF">VOLCADRAFT_98852</name>
</gene>
<dbReference type="AlphaFoldDB" id="D8UGG0"/>
<keyword evidence="2" id="KW-1185">Reference proteome</keyword>
<name>D8UGG0_VOLCA</name>
<organism evidence="2">
    <name type="scientific">Volvox carteri f. nagariensis</name>
    <dbReference type="NCBI Taxonomy" id="3068"/>
    <lineage>
        <taxon>Eukaryota</taxon>
        <taxon>Viridiplantae</taxon>
        <taxon>Chlorophyta</taxon>
        <taxon>core chlorophytes</taxon>
        <taxon>Chlorophyceae</taxon>
        <taxon>CS clade</taxon>
        <taxon>Chlamydomonadales</taxon>
        <taxon>Volvocaceae</taxon>
        <taxon>Volvox</taxon>
    </lineage>
</organism>
<evidence type="ECO:0000313" key="1">
    <source>
        <dbReference type="EMBL" id="EFJ41192.1"/>
    </source>
</evidence>
<dbReference type="GeneID" id="9620780"/>
<reference evidence="1 2" key="1">
    <citation type="journal article" date="2010" name="Science">
        <title>Genomic analysis of organismal complexity in the multicellular green alga Volvox carteri.</title>
        <authorList>
            <person name="Prochnik S.E."/>
            <person name="Umen J."/>
            <person name="Nedelcu A.M."/>
            <person name="Hallmann A."/>
            <person name="Miller S.M."/>
            <person name="Nishii I."/>
            <person name="Ferris P."/>
            <person name="Kuo A."/>
            <person name="Mitros T."/>
            <person name="Fritz-Laylin L.K."/>
            <person name="Hellsten U."/>
            <person name="Chapman J."/>
            <person name="Simakov O."/>
            <person name="Rensing S.A."/>
            <person name="Terry A."/>
            <person name="Pangilinan J."/>
            <person name="Kapitonov V."/>
            <person name="Jurka J."/>
            <person name="Salamov A."/>
            <person name="Shapiro H."/>
            <person name="Schmutz J."/>
            <person name="Grimwood J."/>
            <person name="Lindquist E."/>
            <person name="Lucas S."/>
            <person name="Grigoriev I.V."/>
            <person name="Schmitt R."/>
            <person name="Kirk D."/>
            <person name="Rokhsar D.S."/>
        </authorList>
    </citation>
    <scope>NUCLEOTIDE SEQUENCE [LARGE SCALE GENOMIC DNA]</scope>
    <source>
        <strain evidence="2">f. Nagariensis / Eve</strain>
    </source>
</reference>
<dbReference type="RefSeq" id="XP_002957760.1">
    <property type="nucleotide sequence ID" value="XM_002957714.1"/>
</dbReference>
<dbReference type="Proteomes" id="UP000001058">
    <property type="component" value="Unassembled WGS sequence"/>
</dbReference>
<proteinExistence type="predicted"/>
<accession>D8UGG0</accession>
<protein>
    <submittedName>
        <fullName evidence="1">Uncharacterized protein</fullName>
    </submittedName>
</protein>
<dbReference type="EMBL" id="GL378399">
    <property type="protein sequence ID" value="EFJ41192.1"/>
    <property type="molecule type" value="Genomic_DNA"/>
</dbReference>
<dbReference type="InParanoid" id="D8UGG0"/>
<sequence>MARTEERLRLWHARVFDVHNRLHIGFGIAYVGYIATDVDADPVKDCNSELPTGKIGNRRHNRRLTTSEVYWQEVPSNACYRASPGDDAIPSRFPLLMARIRFYSVIVRVFQFDQGSATELDATDSFLTRRLRGRYAGINEGYPGRSKVVFMWSKMQAIIRCAVSWHSNGTVLLDLVDRSFSPLYR</sequence>
<dbReference type="KEGG" id="vcn:VOLCADRAFT_98852"/>
<evidence type="ECO:0000313" key="2">
    <source>
        <dbReference type="Proteomes" id="UP000001058"/>
    </source>
</evidence>